<keyword evidence="3 6" id="KW-0238">DNA-binding</keyword>
<evidence type="ECO:0000256" key="9">
    <source>
        <dbReference type="SAM" id="MobiDB-lite"/>
    </source>
</evidence>
<keyword evidence="4 6" id="KW-0371">Homeobox</keyword>
<dbReference type="GO" id="GO:0000981">
    <property type="term" value="F:DNA-binding transcription factor activity, RNA polymerase II-specific"/>
    <property type="evidence" value="ECO:0007669"/>
    <property type="project" value="InterPro"/>
</dbReference>
<dbReference type="PROSITE" id="PS50071">
    <property type="entry name" value="HOMEOBOX_2"/>
    <property type="match status" value="1"/>
</dbReference>
<name>A0A914HBM0_GLORO</name>
<evidence type="ECO:0000256" key="1">
    <source>
        <dbReference type="ARBA" id="ARBA00004123"/>
    </source>
</evidence>
<dbReference type="PRINTS" id="PR00031">
    <property type="entry name" value="HTHREPRESSR"/>
</dbReference>
<dbReference type="Proteomes" id="UP000887572">
    <property type="component" value="Unplaced"/>
</dbReference>
<dbReference type="InterPro" id="IPR009057">
    <property type="entry name" value="Homeodomain-like_sf"/>
</dbReference>
<accession>A0A914HBM0</accession>
<evidence type="ECO:0000313" key="13">
    <source>
        <dbReference type="WBParaSite" id="Gr19_v10_g15852.t1"/>
    </source>
</evidence>
<keyword evidence="5 6" id="KW-0539">Nucleus</keyword>
<dbReference type="InterPro" id="IPR020479">
    <property type="entry name" value="HD_metazoa"/>
</dbReference>
<dbReference type="InterPro" id="IPR000047">
    <property type="entry name" value="HTH_motif"/>
</dbReference>
<dbReference type="WBParaSite" id="Gr19_v10_g15852.t1">
    <property type="protein sequence ID" value="Gr19_v10_g15852.t1"/>
    <property type="gene ID" value="Gr19_v10_g15852"/>
</dbReference>
<dbReference type="InterPro" id="IPR012677">
    <property type="entry name" value="Nucleotide-bd_a/b_plait_sf"/>
</dbReference>
<organism evidence="12 13">
    <name type="scientific">Globodera rostochiensis</name>
    <name type="common">Golden nematode worm</name>
    <name type="synonym">Heterodera rostochiensis</name>
    <dbReference type="NCBI Taxonomy" id="31243"/>
    <lineage>
        <taxon>Eukaryota</taxon>
        <taxon>Metazoa</taxon>
        <taxon>Ecdysozoa</taxon>
        <taxon>Nematoda</taxon>
        <taxon>Chromadorea</taxon>
        <taxon>Rhabditida</taxon>
        <taxon>Tylenchina</taxon>
        <taxon>Tylenchomorpha</taxon>
        <taxon>Tylenchoidea</taxon>
        <taxon>Heteroderidae</taxon>
        <taxon>Heteroderinae</taxon>
        <taxon>Globodera</taxon>
    </lineage>
</organism>
<keyword evidence="12" id="KW-1185">Reference proteome</keyword>
<dbReference type="InterPro" id="IPR000504">
    <property type="entry name" value="RRM_dom"/>
</dbReference>
<dbReference type="PANTHER" id="PTHR24341">
    <property type="entry name" value="HOMEOBOX PROTEIN ENGRAILED"/>
    <property type="match status" value="1"/>
</dbReference>
<dbReference type="SMART" id="SM00360">
    <property type="entry name" value="RRM"/>
    <property type="match status" value="1"/>
</dbReference>
<evidence type="ECO:0000256" key="8">
    <source>
        <dbReference type="RuleBase" id="RU000682"/>
    </source>
</evidence>
<feature type="compositionally biased region" description="Basic and acidic residues" evidence="9">
    <location>
        <begin position="313"/>
        <end position="322"/>
    </location>
</feature>
<evidence type="ECO:0000313" key="12">
    <source>
        <dbReference type="Proteomes" id="UP000887572"/>
    </source>
</evidence>
<dbReference type="InterPro" id="IPR035979">
    <property type="entry name" value="RBD_domain_sf"/>
</dbReference>
<dbReference type="GO" id="GO:0000978">
    <property type="term" value="F:RNA polymerase II cis-regulatory region sequence-specific DNA binding"/>
    <property type="evidence" value="ECO:0007669"/>
    <property type="project" value="TreeGrafter"/>
</dbReference>
<evidence type="ECO:0000256" key="3">
    <source>
        <dbReference type="ARBA" id="ARBA00023125"/>
    </source>
</evidence>
<comment type="subcellular location">
    <subcellularLocation>
        <location evidence="1 6 8">Nucleus</location>
    </subcellularLocation>
</comment>
<feature type="region of interest" description="Disordered" evidence="9">
    <location>
        <begin position="299"/>
        <end position="326"/>
    </location>
</feature>
<sequence>MPKPKQHKSEVGRSSGVEAVQHVVRLRHIPYGFFEKELSGYFSQFGDVKRVRVVRNKKGNHVGTAFVEFKDGAVAQIAAQTMDNYLLAENRLRCKLLGQDKVPKCIWRGKRFVKIARPGENRLIHAKRQSEDRTPEKEKRRRDRFVDELKKRMAKTANPPICAMNIARLLEIGTDHHQKSHRLLHAIPALSPPPESVLLTSSSSTTIASPSNGKENRQNQKATTAAAAAITLTNSLKFGIENILQPEFGTSTSLLGPTTADVQLHQNPFCSPPNCSPPFAQPTSCDSLPSWIFCTRYSDRPSSGQRTRKSKRRELTEEEKRPRTAFTSEQLERLKTQFLNSRYLTEKKRQELAHELGLNECQIKIWFQNKRAKLKKSVQRVQQTPPHGLIEPVLFKRQ</sequence>
<dbReference type="PROSITE" id="PS50102">
    <property type="entry name" value="RRM"/>
    <property type="match status" value="1"/>
</dbReference>
<evidence type="ECO:0000256" key="7">
    <source>
        <dbReference type="PROSITE-ProRule" id="PRU00176"/>
    </source>
</evidence>
<evidence type="ECO:0000256" key="4">
    <source>
        <dbReference type="ARBA" id="ARBA00023155"/>
    </source>
</evidence>
<dbReference type="GO" id="GO:0003723">
    <property type="term" value="F:RNA binding"/>
    <property type="evidence" value="ECO:0007669"/>
    <property type="project" value="UniProtKB-UniRule"/>
</dbReference>
<dbReference type="AlphaFoldDB" id="A0A914HBM0"/>
<evidence type="ECO:0000256" key="2">
    <source>
        <dbReference type="ARBA" id="ARBA00010896"/>
    </source>
</evidence>
<proteinExistence type="inferred from homology"/>
<dbReference type="PRINTS" id="PR00024">
    <property type="entry name" value="HOMEOBOX"/>
</dbReference>
<dbReference type="SUPFAM" id="SSF46689">
    <property type="entry name" value="Homeodomain-like"/>
    <property type="match status" value="1"/>
</dbReference>
<dbReference type="SMART" id="SM00389">
    <property type="entry name" value="HOX"/>
    <property type="match status" value="1"/>
</dbReference>
<dbReference type="Pfam" id="PF00046">
    <property type="entry name" value="Homeodomain"/>
    <property type="match status" value="1"/>
</dbReference>
<dbReference type="Pfam" id="PF00076">
    <property type="entry name" value="RRM_1"/>
    <property type="match status" value="1"/>
</dbReference>
<dbReference type="CDD" id="cd12307">
    <property type="entry name" value="RRM_NIFK_like"/>
    <property type="match status" value="1"/>
</dbReference>
<protein>
    <submittedName>
        <fullName evidence="13">Uncharacterized protein</fullName>
    </submittedName>
</protein>
<evidence type="ECO:0000256" key="5">
    <source>
        <dbReference type="ARBA" id="ARBA00023242"/>
    </source>
</evidence>
<dbReference type="Gene3D" id="1.10.10.60">
    <property type="entry name" value="Homeodomain-like"/>
    <property type="match status" value="1"/>
</dbReference>
<evidence type="ECO:0000256" key="6">
    <source>
        <dbReference type="PROSITE-ProRule" id="PRU00108"/>
    </source>
</evidence>
<reference evidence="13" key="1">
    <citation type="submission" date="2022-11" db="UniProtKB">
        <authorList>
            <consortium name="WormBaseParasite"/>
        </authorList>
    </citation>
    <scope>IDENTIFICATION</scope>
</reference>
<dbReference type="CDD" id="cd00086">
    <property type="entry name" value="homeodomain"/>
    <property type="match status" value="1"/>
</dbReference>
<dbReference type="PROSITE" id="PS00027">
    <property type="entry name" value="HOMEOBOX_1"/>
    <property type="match status" value="1"/>
</dbReference>
<dbReference type="SUPFAM" id="SSF54928">
    <property type="entry name" value="RNA-binding domain, RBD"/>
    <property type="match status" value="1"/>
</dbReference>
<dbReference type="Gene3D" id="3.30.70.330">
    <property type="match status" value="1"/>
</dbReference>
<keyword evidence="7" id="KW-0694">RNA-binding</keyword>
<feature type="region of interest" description="Disordered" evidence="9">
    <location>
        <begin position="196"/>
        <end position="220"/>
    </location>
</feature>
<dbReference type="InterPro" id="IPR050720">
    <property type="entry name" value="Engrailed_Homeobox_TFs"/>
</dbReference>
<dbReference type="InterPro" id="IPR001356">
    <property type="entry name" value="HD"/>
</dbReference>
<evidence type="ECO:0000259" key="11">
    <source>
        <dbReference type="PROSITE" id="PS50102"/>
    </source>
</evidence>
<dbReference type="PANTHER" id="PTHR24341:SF6">
    <property type="entry name" value="HOMEOBOX PROTEIN INVECTED"/>
    <property type="match status" value="1"/>
</dbReference>
<feature type="domain" description="Homeobox" evidence="10">
    <location>
        <begin position="317"/>
        <end position="377"/>
    </location>
</feature>
<dbReference type="GO" id="GO:0030182">
    <property type="term" value="P:neuron differentiation"/>
    <property type="evidence" value="ECO:0007669"/>
    <property type="project" value="TreeGrafter"/>
</dbReference>
<feature type="domain" description="RRM" evidence="11">
    <location>
        <begin position="22"/>
        <end position="99"/>
    </location>
</feature>
<feature type="compositionally biased region" description="Low complexity" evidence="9">
    <location>
        <begin position="196"/>
        <end position="211"/>
    </location>
</feature>
<dbReference type="InterPro" id="IPR017970">
    <property type="entry name" value="Homeobox_CS"/>
</dbReference>
<evidence type="ECO:0000259" key="10">
    <source>
        <dbReference type="PROSITE" id="PS50071"/>
    </source>
</evidence>
<dbReference type="GO" id="GO:0005634">
    <property type="term" value="C:nucleus"/>
    <property type="evidence" value="ECO:0007669"/>
    <property type="project" value="UniProtKB-SubCell"/>
</dbReference>
<feature type="DNA-binding region" description="Homeobox" evidence="6">
    <location>
        <begin position="319"/>
        <end position="378"/>
    </location>
</feature>
<comment type="similarity">
    <text evidence="2">Belongs to the engrailed homeobox family.</text>
</comment>